<dbReference type="Pfam" id="PF00916">
    <property type="entry name" value="Sulfate_transp"/>
    <property type="match status" value="1"/>
</dbReference>
<evidence type="ECO:0000256" key="3">
    <source>
        <dbReference type="ARBA" id="ARBA00022989"/>
    </source>
</evidence>
<sequence length="1002" mass="114581">MEWEILKNGSRMISSQVPSSNEEEQEDYPMLSWPSKKMEATFSLYGEHFTLLQRQITDSDSSEFSGRMLTTLHCPDEYNEMEPDINTINERVPLRVIYNINRKVYNEEEFEQEHDQNMYSQLNKESERPKRGRKIQCRFSCARFRNFILKMFPILNWLYTYRITEWILGDLHAGLNVGMVQVFQGLSGIALTGLPIPVINNFYSAFCCSLIYVIFGTSQHISIGSFSILNAMAANFQSNLNFRIQLPINATLANVSDENFIRNYMEAVTHTASTTFLVGIIQLLLAIIGLGFVTTYVSESLMNAYLTAAALHVIISQFSFIFGINLVYYCMGLPKANSTSILLFLLSLLLLRVSKCIKITYKHYPVEFPMELFLIIVFTMLSTQTRLHAESSQGVFTMTPHKFLNPTLPDFSKLDKIILHASSLAIVSYFLLIFVGKKYASIHNYHIRHTQYSNLNTSRFIFIYHVQDLVAIGLCNVFSSFFKSFSVSCAISTTVIQEKTGGKTQLAALIGICLMLVTGLKLGYYLQSLPNAVLAAIVLVNMFPFLEKILDVPYLWEQDKYDFGIWIVTFLAVLCLGLDIGLGISLGFAFFIISVRSHRMKMVMLGQIPNTNIYRSFSDYSEAIEIQGVKIFQCCASISFANMKHFKKYILKKMDMKAVPLDENEMRALISVSMSSVPYREKLLKRVPIANETFSASSLALVRWTRNPSDVQYSQSPPRERPYSYAKRKEDLDKMWFSSDRRLTRSTTQLYTLDSEYAMHRIHTIVLDFSMVHFVDLQASCLLRELCHVFQNIGISVLIAACHREYRHTTVIKTFENHDFFDQCVTKARFFPTLHDAILFAVEPSLLEEMVPVETQNAAPEDMMAGMQLDDEQSDLEGTSHHPIETSRLEDNEDDQEWEGKWNYSRDIKGTMQETNTYIYGMEASSGNLNVFICEQYEDLQQRSKNKYKNAHYVELHAIQEYGNCEELLNVCVCTCVHTYVCMGGGGRKEESNSDVGAVFVG</sequence>
<dbReference type="PANTHER" id="PTHR11814">
    <property type="entry name" value="SULFATE TRANSPORTER"/>
    <property type="match status" value="1"/>
</dbReference>
<reference evidence="8 9" key="1">
    <citation type="journal article" date="2013" name="Proc. Natl. Acad. Sci. U.S.A.">
        <title>The king cobra genome reveals dynamic gene evolution and adaptation in the snake venom system.</title>
        <authorList>
            <person name="Vonk F.J."/>
            <person name="Casewell N.R."/>
            <person name="Henkel C.V."/>
            <person name="Heimberg A.M."/>
            <person name="Jansen H.J."/>
            <person name="McCleary R.J."/>
            <person name="Kerkkamp H.M."/>
            <person name="Vos R.A."/>
            <person name="Guerreiro I."/>
            <person name="Calvete J.J."/>
            <person name="Wuster W."/>
            <person name="Woods A.E."/>
            <person name="Logan J.M."/>
            <person name="Harrison R.A."/>
            <person name="Castoe T.A."/>
            <person name="de Koning A.P."/>
            <person name="Pollock D.D."/>
            <person name="Yandell M."/>
            <person name="Calderon D."/>
            <person name="Renjifo C."/>
            <person name="Currier R.B."/>
            <person name="Salgado D."/>
            <person name="Pla D."/>
            <person name="Sanz L."/>
            <person name="Hyder A.S."/>
            <person name="Ribeiro J.M."/>
            <person name="Arntzen J.W."/>
            <person name="van den Thillart G.E."/>
            <person name="Boetzer M."/>
            <person name="Pirovano W."/>
            <person name="Dirks R.P."/>
            <person name="Spaink H.P."/>
            <person name="Duboule D."/>
            <person name="McGlinn E."/>
            <person name="Kini R.M."/>
            <person name="Richardson M.K."/>
        </authorList>
    </citation>
    <scope>NUCLEOTIDE SEQUENCE</scope>
    <source>
        <tissue evidence="8">Blood</tissue>
    </source>
</reference>
<evidence type="ECO:0000256" key="1">
    <source>
        <dbReference type="ARBA" id="ARBA00004141"/>
    </source>
</evidence>
<feature type="transmembrane region" description="Helical" evidence="6">
    <location>
        <begin position="276"/>
        <end position="297"/>
    </location>
</feature>
<feature type="transmembrane region" description="Helical" evidence="6">
    <location>
        <begin position="566"/>
        <end position="595"/>
    </location>
</feature>
<dbReference type="GO" id="GO:0055085">
    <property type="term" value="P:transmembrane transport"/>
    <property type="evidence" value="ECO:0007669"/>
    <property type="project" value="InterPro"/>
</dbReference>
<proteinExistence type="predicted"/>
<feature type="transmembrane region" description="Helical" evidence="6">
    <location>
        <begin position="336"/>
        <end position="354"/>
    </location>
</feature>
<evidence type="ECO:0000313" key="9">
    <source>
        <dbReference type="Proteomes" id="UP000018936"/>
    </source>
</evidence>
<evidence type="ECO:0000313" key="8">
    <source>
        <dbReference type="EMBL" id="ETE73338.1"/>
    </source>
</evidence>
<dbReference type="PROSITE" id="PS50801">
    <property type="entry name" value="STAS"/>
    <property type="match status" value="1"/>
</dbReference>
<evidence type="ECO:0000256" key="5">
    <source>
        <dbReference type="SAM" id="MobiDB-lite"/>
    </source>
</evidence>
<dbReference type="EMBL" id="AZIM01000105">
    <property type="protein sequence ID" value="ETE73338.1"/>
    <property type="molecule type" value="Genomic_DNA"/>
</dbReference>
<protein>
    <submittedName>
        <fullName evidence="8">Testis anion transporter 1</fullName>
    </submittedName>
</protein>
<organism evidence="8 9">
    <name type="scientific">Ophiophagus hannah</name>
    <name type="common">King cobra</name>
    <name type="synonym">Naja hannah</name>
    <dbReference type="NCBI Taxonomy" id="8665"/>
    <lineage>
        <taxon>Eukaryota</taxon>
        <taxon>Metazoa</taxon>
        <taxon>Chordata</taxon>
        <taxon>Craniata</taxon>
        <taxon>Vertebrata</taxon>
        <taxon>Euteleostomi</taxon>
        <taxon>Lepidosauria</taxon>
        <taxon>Squamata</taxon>
        <taxon>Bifurcata</taxon>
        <taxon>Unidentata</taxon>
        <taxon>Episquamata</taxon>
        <taxon>Toxicofera</taxon>
        <taxon>Serpentes</taxon>
        <taxon>Colubroidea</taxon>
        <taxon>Elapidae</taxon>
        <taxon>Elapinae</taxon>
        <taxon>Ophiophagus</taxon>
    </lineage>
</organism>
<keyword evidence="3 6" id="KW-1133">Transmembrane helix</keyword>
<feature type="compositionally biased region" description="Polar residues" evidence="5">
    <location>
        <begin position="11"/>
        <end position="20"/>
    </location>
</feature>
<dbReference type="GO" id="GO:0016020">
    <property type="term" value="C:membrane"/>
    <property type="evidence" value="ECO:0007669"/>
    <property type="project" value="UniProtKB-SubCell"/>
</dbReference>
<feature type="region of interest" description="Disordered" evidence="5">
    <location>
        <begin position="1"/>
        <end position="27"/>
    </location>
</feature>
<feature type="transmembrane region" description="Helical" evidence="6">
    <location>
        <begin position="417"/>
        <end position="440"/>
    </location>
</feature>
<dbReference type="OrthoDB" id="288203at2759"/>
<feature type="transmembrane region" description="Helical" evidence="6">
    <location>
        <begin position="366"/>
        <end position="383"/>
    </location>
</feature>
<dbReference type="Pfam" id="PF01740">
    <property type="entry name" value="STAS"/>
    <property type="match status" value="1"/>
</dbReference>
<feature type="transmembrane region" description="Helical" evidence="6">
    <location>
        <begin position="502"/>
        <end position="522"/>
    </location>
</feature>
<dbReference type="Gene3D" id="3.30.750.24">
    <property type="entry name" value="STAS domain"/>
    <property type="match status" value="1"/>
</dbReference>
<feature type="compositionally biased region" description="Basic and acidic residues" evidence="5">
    <location>
        <begin position="878"/>
        <end position="890"/>
    </location>
</feature>
<dbReference type="InterPro" id="IPR002645">
    <property type="entry name" value="STAS_dom"/>
</dbReference>
<feature type="region of interest" description="Disordered" evidence="5">
    <location>
        <begin position="873"/>
        <end position="896"/>
    </location>
</feature>
<dbReference type="SUPFAM" id="SSF52091">
    <property type="entry name" value="SpoIIaa-like"/>
    <property type="match status" value="1"/>
</dbReference>
<feature type="domain" description="STAS" evidence="7">
    <location>
        <begin position="619"/>
        <end position="841"/>
    </location>
</feature>
<dbReference type="Proteomes" id="UP000018936">
    <property type="component" value="Unassembled WGS sequence"/>
</dbReference>
<evidence type="ECO:0000256" key="6">
    <source>
        <dbReference type="SAM" id="Phobius"/>
    </source>
</evidence>
<feature type="transmembrane region" description="Helical" evidence="6">
    <location>
        <begin position="304"/>
        <end position="324"/>
    </location>
</feature>
<feature type="non-terminal residue" evidence="8">
    <location>
        <position position="1"/>
    </location>
</feature>
<gene>
    <name evidence="8" type="primary">SLC26A8</name>
    <name evidence="8" type="ORF">L345_00816</name>
</gene>
<dbReference type="InterPro" id="IPR011547">
    <property type="entry name" value="SLC26A/SulP_dom"/>
</dbReference>
<feature type="transmembrane region" description="Helical" evidence="6">
    <location>
        <begin position="529"/>
        <end position="546"/>
    </location>
</feature>
<name>V8PH41_OPHHA</name>
<comment type="caution">
    <text evidence="8">The sequence shown here is derived from an EMBL/GenBank/DDBJ whole genome shotgun (WGS) entry which is preliminary data.</text>
</comment>
<dbReference type="InterPro" id="IPR036513">
    <property type="entry name" value="STAS_dom_sf"/>
</dbReference>
<keyword evidence="2 6" id="KW-0812">Transmembrane</keyword>
<accession>V8PH41</accession>
<evidence type="ECO:0000259" key="7">
    <source>
        <dbReference type="PROSITE" id="PS50801"/>
    </source>
</evidence>
<evidence type="ECO:0000256" key="4">
    <source>
        <dbReference type="ARBA" id="ARBA00023136"/>
    </source>
</evidence>
<keyword evidence="9" id="KW-1185">Reference proteome</keyword>
<comment type="subcellular location">
    <subcellularLocation>
        <location evidence="1">Membrane</location>
        <topology evidence="1">Multi-pass membrane protein</topology>
    </subcellularLocation>
</comment>
<dbReference type="InterPro" id="IPR001902">
    <property type="entry name" value="SLC26A/SulP_fam"/>
</dbReference>
<evidence type="ECO:0000256" key="2">
    <source>
        <dbReference type="ARBA" id="ARBA00022692"/>
    </source>
</evidence>
<feature type="transmembrane region" description="Helical" evidence="6">
    <location>
        <begin position="461"/>
        <end position="482"/>
    </location>
</feature>
<keyword evidence="4 6" id="KW-0472">Membrane</keyword>
<dbReference type="AlphaFoldDB" id="V8PH41"/>